<dbReference type="Gene3D" id="3.40.462.20">
    <property type="match status" value="1"/>
</dbReference>
<dbReference type="InterPro" id="IPR012951">
    <property type="entry name" value="BBE"/>
</dbReference>
<evidence type="ECO:0000313" key="3">
    <source>
        <dbReference type="Proteomes" id="UP000279275"/>
    </source>
</evidence>
<dbReference type="AlphaFoldDB" id="A0A3M2KXQ6"/>
<dbReference type="Pfam" id="PF08031">
    <property type="entry name" value="BBE"/>
    <property type="match status" value="1"/>
</dbReference>
<proteinExistence type="predicted"/>
<evidence type="ECO:0000313" key="2">
    <source>
        <dbReference type="EMBL" id="RMI29854.1"/>
    </source>
</evidence>
<keyword evidence="3" id="KW-1185">Reference proteome</keyword>
<organism evidence="2 3">
    <name type="scientific">Nocardia stercoris</name>
    <dbReference type="NCBI Taxonomy" id="2483361"/>
    <lineage>
        <taxon>Bacteria</taxon>
        <taxon>Bacillati</taxon>
        <taxon>Actinomycetota</taxon>
        <taxon>Actinomycetes</taxon>
        <taxon>Mycobacteriales</taxon>
        <taxon>Nocardiaceae</taxon>
        <taxon>Nocardia</taxon>
    </lineage>
</organism>
<reference evidence="2 3" key="1">
    <citation type="submission" date="2018-10" db="EMBL/GenBank/DDBJ databases">
        <title>Isolation from cow dung.</title>
        <authorList>
            <person name="Ling L."/>
        </authorList>
    </citation>
    <scope>NUCLEOTIDE SEQUENCE [LARGE SCALE GENOMIC DNA]</scope>
    <source>
        <strain evidence="2 3">NEAU-LL90</strain>
    </source>
</reference>
<feature type="domain" description="Berberine/berberine-like" evidence="1">
    <location>
        <begin position="105"/>
        <end position="129"/>
    </location>
</feature>
<name>A0A3M2KXQ6_9NOCA</name>
<dbReference type="Proteomes" id="UP000279275">
    <property type="component" value="Unassembled WGS sequence"/>
</dbReference>
<dbReference type="InterPro" id="IPR016169">
    <property type="entry name" value="FAD-bd_PCMH_sub2"/>
</dbReference>
<sequence>MVCVVGADQREPEHTLRRWIPWGRVDLGTLGPPSRPGQHETVVGHRAVAYVARAITAPSADEWSRRELLGKTLAPRTLGHHLNFVYGGAEHASPAQTRAGYDAGTYDRLVALKSELDPASLFRFNRTIR</sequence>
<dbReference type="EMBL" id="RFFH01000012">
    <property type="protein sequence ID" value="RMI29854.1"/>
    <property type="molecule type" value="Genomic_DNA"/>
</dbReference>
<evidence type="ECO:0000259" key="1">
    <source>
        <dbReference type="Pfam" id="PF08031"/>
    </source>
</evidence>
<dbReference type="GO" id="GO:0050660">
    <property type="term" value="F:flavin adenine dinucleotide binding"/>
    <property type="evidence" value="ECO:0007669"/>
    <property type="project" value="InterPro"/>
</dbReference>
<comment type="caution">
    <text evidence="2">The sequence shown here is derived from an EMBL/GenBank/DDBJ whole genome shotgun (WGS) entry which is preliminary data.</text>
</comment>
<protein>
    <recommendedName>
        <fullName evidence="1">Berberine/berberine-like domain-containing protein</fullName>
    </recommendedName>
</protein>
<dbReference type="GO" id="GO:0016491">
    <property type="term" value="F:oxidoreductase activity"/>
    <property type="evidence" value="ECO:0007669"/>
    <property type="project" value="InterPro"/>
</dbReference>
<dbReference type="Gene3D" id="3.30.465.10">
    <property type="match status" value="1"/>
</dbReference>
<accession>A0A3M2KXQ6</accession>
<gene>
    <name evidence="2" type="ORF">EBN03_23955</name>
</gene>